<organism evidence="1 2">
    <name type="scientific">Scleroderma citrinum Foug A</name>
    <dbReference type="NCBI Taxonomy" id="1036808"/>
    <lineage>
        <taxon>Eukaryota</taxon>
        <taxon>Fungi</taxon>
        <taxon>Dikarya</taxon>
        <taxon>Basidiomycota</taxon>
        <taxon>Agaricomycotina</taxon>
        <taxon>Agaricomycetes</taxon>
        <taxon>Agaricomycetidae</taxon>
        <taxon>Boletales</taxon>
        <taxon>Sclerodermatineae</taxon>
        <taxon>Sclerodermataceae</taxon>
        <taxon>Scleroderma</taxon>
    </lineage>
</organism>
<dbReference type="Proteomes" id="UP000053989">
    <property type="component" value="Unassembled WGS sequence"/>
</dbReference>
<reference evidence="2" key="2">
    <citation type="submission" date="2015-01" db="EMBL/GenBank/DDBJ databases">
        <title>Evolutionary Origins and Diversification of the Mycorrhizal Mutualists.</title>
        <authorList>
            <consortium name="DOE Joint Genome Institute"/>
            <consortium name="Mycorrhizal Genomics Consortium"/>
            <person name="Kohler A."/>
            <person name="Kuo A."/>
            <person name="Nagy L.G."/>
            <person name="Floudas D."/>
            <person name="Copeland A."/>
            <person name="Barry K.W."/>
            <person name="Cichocki N."/>
            <person name="Veneault-Fourrey C."/>
            <person name="LaButti K."/>
            <person name="Lindquist E.A."/>
            <person name="Lipzen A."/>
            <person name="Lundell T."/>
            <person name="Morin E."/>
            <person name="Murat C."/>
            <person name="Riley R."/>
            <person name="Ohm R."/>
            <person name="Sun H."/>
            <person name="Tunlid A."/>
            <person name="Henrissat B."/>
            <person name="Grigoriev I.V."/>
            <person name="Hibbett D.S."/>
            <person name="Martin F."/>
        </authorList>
    </citation>
    <scope>NUCLEOTIDE SEQUENCE [LARGE SCALE GENOMIC DNA]</scope>
    <source>
        <strain evidence="2">Foug A</strain>
    </source>
</reference>
<dbReference type="AlphaFoldDB" id="A0A0C3EC29"/>
<accession>A0A0C3EC29</accession>
<dbReference type="HOGENOM" id="CLU_1826446_0_0_1"/>
<dbReference type="EMBL" id="KN822022">
    <property type="protein sequence ID" value="KIM65496.1"/>
    <property type="molecule type" value="Genomic_DNA"/>
</dbReference>
<keyword evidence="2" id="KW-1185">Reference proteome</keyword>
<dbReference type="InParanoid" id="A0A0C3EC29"/>
<reference evidence="1 2" key="1">
    <citation type="submission" date="2014-04" db="EMBL/GenBank/DDBJ databases">
        <authorList>
            <consortium name="DOE Joint Genome Institute"/>
            <person name="Kuo A."/>
            <person name="Kohler A."/>
            <person name="Nagy L.G."/>
            <person name="Floudas D."/>
            <person name="Copeland A."/>
            <person name="Barry K.W."/>
            <person name="Cichocki N."/>
            <person name="Veneault-Fourrey C."/>
            <person name="LaButti K."/>
            <person name="Lindquist E.A."/>
            <person name="Lipzen A."/>
            <person name="Lundell T."/>
            <person name="Morin E."/>
            <person name="Murat C."/>
            <person name="Sun H."/>
            <person name="Tunlid A."/>
            <person name="Henrissat B."/>
            <person name="Grigoriev I.V."/>
            <person name="Hibbett D.S."/>
            <person name="Martin F."/>
            <person name="Nordberg H.P."/>
            <person name="Cantor M.N."/>
            <person name="Hua S.X."/>
        </authorList>
    </citation>
    <scope>NUCLEOTIDE SEQUENCE [LARGE SCALE GENOMIC DNA]</scope>
    <source>
        <strain evidence="1 2">Foug A</strain>
    </source>
</reference>
<sequence length="141" mass="15517">MYKTPPRHTIPDVSRNGGYPCCIRGLGKSRKSQAVLSLPILPQRRLCITPLGYAKQNGTEVLHCVSGGCFARWSVSVCVVLSPGFLAYKLLNLFHMHCLRESSRSLAHPTGSACLLQAAVFVERLVPPHCRYLGWTKAISP</sequence>
<protein>
    <submittedName>
        <fullName evidence="1">Uncharacterized protein</fullName>
    </submittedName>
</protein>
<evidence type="ECO:0000313" key="2">
    <source>
        <dbReference type="Proteomes" id="UP000053989"/>
    </source>
</evidence>
<name>A0A0C3EC29_9AGAM</name>
<proteinExistence type="predicted"/>
<gene>
    <name evidence="1" type="ORF">SCLCIDRAFT_1212228</name>
</gene>
<evidence type="ECO:0000313" key="1">
    <source>
        <dbReference type="EMBL" id="KIM65496.1"/>
    </source>
</evidence>